<protein>
    <recommendedName>
        <fullName evidence="5">Large ribosomal subunit protein uL30</fullName>
    </recommendedName>
</protein>
<accession>A0A0W0XME1</accession>
<sequence>MSKSKNLKITLVKSTIGRKPKHIAIVKQLGLGKLNSSVVHKDIPAIRGLINAVNYMLQVEECA</sequence>
<evidence type="ECO:0000256" key="5">
    <source>
        <dbReference type="HAMAP-Rule" id="MF_01371"/>
    </source>
</evidence>
<proteinExistence type="inferred from homology"/>
<dbReference type="SUPFAM" id="SSF55129">
    <property type="entry name" value="Ribosomal protein L30p/L7e"/>
    <property type="match status" value="1"/>
</dbReference>
<dbReference type="PIRSF" id="PIRSF002211">
    <property type="entry name" value="Ribosomal_L30_bac-type"/>
    <property type="match status" value="1"/>
</dbReference>
<dbReference type="PATRIC" id="fig|458.5.peg.2595"/>
<dbReference type="GeneID" id="48948491"/>
<dbReference type="GO" id="GO:0022625">
    <property type="term" value="C:cytosolic large ribosomal subunit"/>
    <property type="evidence" value="ECO:0007669"/>
    <property type="project" value="TreeGrafter"/>
</dbReference>
<dbReference type="FunFam" id="3.30.1390.20:FF:000001">
    <property type="entry name" value="50S ribosomal protein L30"/>
    <property type="match status" value="1"/>
</dbReference>
<dbReference type="NCBIfam" id="TIGR01308">
    <property type="entry name" value="rpmD_bact"/>
    <property type="match status" value="1"/>
</dbReference>
<dbReference type="Pfam" id="PF00327">
    <property type="entry name" value="Ribosomal_L30"/>
    <property type="match status" value="1"/>
</dbReference>
<dbReference type="HAMAP" id="MF_01371_B">
    <property type="entry name" value="Ribosomal_uL30_B"/>
    <property type="match status" value="1"/>
</dbReference>
<reference evidence="7 8" key="1">
    <citation type="submission" date="2015-11" db="EMBL/GenBank/DDBJ databases">
        <title>Genomic analysis of 38 Legionella species identifies large and diverse effector repertoires.</title>
        <authorList>
            <person name="Burstein D."/>
            <person name="Amaro F."/>
            <person name="Zusman T."/>
            <person name="Lifshitz Z."/>
            <person name="Cohen O."/>
            <person name="Gilbert J.A."/>
            <person name="Pupko T."/>
            <person name="Shuman H.A."/>
            <person name="Segal G."/>
        </authorList>
    </citation>
    <scope>NUCLEOTIDE SEQUENCE [LARGE SCALE GENOMIC DNA]</scope>
    <source>
        <strain evidence="7 8">WA-270A-C2</strain>
    </source>
</reference>
<gene>
    <name evidence="5 7" type="primary">rpmD</name>
    <name evidence="7" type="ORF">Lrub_2491</name>
</gene>
<name>A0A0W0XME1_9GAMM</name>
<comment type="similarity">
    <text evidence="1 5">Belongs to the universal ribosomal protein uL30 family.</text>
</comment>
<dbReference type="InterPro" id="IPR005996">
    <property type="entry name" value="Ribosomal_uL30_bac-type"/>
</dbReference>
<dbReference type="GO" id="GO:0003735">
    <property type="term" value="F:structural constituent of ribosome"/>
    <property type="evidence" value="ECO:0007669"/>
    <property type="project" value="InterPro"/>
</dbReference>
<dbReference type="STRING" id="458.Lrub_2491"/>
<dbReference type="RefSeq" id="WP_058532466.1">
    <property type="nucleotide sequence ID" value="NZ_CAAAIN010000009.1"/>
</dbReference>
<evidence type="ECO:0000256" key="3">
    <source>
        <dbReference type="ARBA" id="ARBA00022980"/>
    </source>
</evidence>
<comment type="caution">
    <text evidence="7">The sequence shown here is derived from an EMBL/GenBank/DDBJ whole genome shotgun (WGS) entry which is preliminary data.</text>
</comment>
<evidence type="ECO:0000259" key="6">
    <source>
        <dbReference type="Pfam" id="PF00327"/>
    </source>
</evidence>
<dbReference type="OrthoDB" id="9812790at2"/>
<keyword evidence="4 5" id="KW-0687">Ribonucleoprotein</keyword>
<dbReference type="Gene3D" id="3.30.1390.20">
    <property type="entry name" value="Ribosomal protein L30, ferredoxin-like fold domain"/>
    <property type="match status" value="1"/>
</dbReference>
<dbReference type="PANTHER" id="PTHR15892">
    <property type="entry name" value="MITOCHONDRIAL RIBOSOMAL PROTEIN L30"/>
    <property type="match status" value="1"/>
</dbReference>
<dbReference type="EMBL" id="LNYT01000022">
    <property type="protein sequence ID" value="KTD45694.1"/>
    <property type="molecule type" value="Genomic_DNA"/>
</dbReference>
<keyword evidence="8" id="KW-1185">Reference proteome</keyword>
<dbReference type="InterPro" id="IPR016082">
    <property type="entry name" value="Ribosomal_uL30_ferredoxin-like"/>
</dbReference>
<evidence type="ECO:0000256" key="4">
    <source>
        <dbReference type="ARBA" id="ARBA00023274"/>
    </source>
</evidence>
<dbReference type="GO" id="GO:0006412">
    <property type="term" value="P:translation"/>
    <property type="evidence" value="ECO:0007669"/>
    <property type="project" value="UniProtKB-UniRule"/>
</dbReference>
<comment type="subunit">
    <text evidence="2 5">Part of the 50S ribosomal subunit.</text>
</comment>
<feature type="domain" description="Large ribosomal subunit protein uL30-like ferredoxin-like fold" evidence="6">
    <location>
        <begin position="7"/>
        <end position="56"/>
    </location>
</feature>
<dbReference type="Proteomes" id="UP000054608">
    <property type="component" value="Unassembled WGS sequence"/>
</dbReference>
<dbReference type="CDD" id="cd01658">
    <property type="entry name" value="Ribosomal_L30"/>
    <property type="match status" value="1"/>
</dbReference>
<organism evidence="7 8">
    <name type="scientific">Legionella rubrilucens</name>
    <dbReference type="NCBI Taxonomy" id="458"/>
    <lineage>
        <taxon>Bacteria</taxon>
        <taxon>Pseudomonadati</taxon>
        <taxon>Pseudomonadota</taxon>
        <taxon>Gammaproteobacteria</taxon>
        <taxon>Legionellales</taxon>
        <taxon>Legionellaceae</taxon>
        <taxon>Legionella</taxon>
    </lineage>
</organism>
<keyword evidence="3 5" id="KW-0689">Ribosomal protein</keyword>
<evidence type="ECO:0000256" key="2">
    <source>
        <dbReference type="ARBA" id="ARBA00011838"/>
    </source>
</evidence>
<evidence type="ECO:0000256" key="1">
    <source>
        <dbReference type="ARBA" id="ARBA00007594"/>
    </source>
</evidence>
<evidence type="ECO:0000313" key="7">
    <source>
        <dbReference type="EMBL" id="KTD45694.1"/>
    </source>
</evidence>
<dbReference type="PANTHER" id="PTHR15892:SF2">
    <property type="entry name" value="LARGE RIBOSOMAL SUBUNIT PROTEIN UL30M"/>
    <property type="match status" value="1"/>
</dbReference>
<dbReference type="AlphaFoldDB" id="A0A0W0XME1"/>
<dbReference type="InterPro" id="IPR036919">
    <property type="entry name" value="Ribo_uL30_ferredoxin-like_sf"/>
</dbReference>
<evidence type="ECO:0000313" key="8">
    <source>
        <dbReference type="Proteomes" id="UP000054608"/>
    </source>
</evidence>